<keyword evidence="2" id="KW-1133">Transmembrane helix</keyword>
<reference evidence="3 4" key="1">
    <citation type="submission" date="2016-02" db="EMBL/GenBank/DDBJ databases">
        <title>Complete genome of Sinomonas atrocyanea KCTC 3377.</title>
        <authorList>
            <person name="Kim K.M."/>
        </authorList>
    </citation>
    <scope>NUCLEOTIDE SEQUENCE [LARGE SCALE GENOMIC DNA]</scope>
    <source>
        <strain evidence="3 4">KCTC 3377</strain>
    </source>
</reference>
<dbReference type="EMBL" id="CP014518">
    <property type="protein sequence ID" value="AMM31259.1"/>
    <property type="molecule type" value="Genomic_DNA"/>
</dbReference>
<evidence type="ECO:0000313" key="3">
    <source>
        <dbReference type="EMBL" id="AMM31259.1"/>
    </source>
</evidence>
<evidence type="ECO:0000256" key="1">
    <source>
        <dbReference type="SAM" id="MobiDB-lite"/>
    </source>
</evidence>
<dbReference type="Proteomes" id="UP000070134">
    <property type="component" value="Chromosome"/>
</dbReference>
<dbReference type="AlphaFoldDB" id="A0A126ZVQ7"/>
<evidence type="ECO:0000313" key="4">
    <source>
        <dbReference type="Proteomes" id="UP000070134"/>
    </source>
</evidence>
<protein>
    <recommendedName>
        <fullName evidence="5">Integral membrane protein</fullName>
    </recommendedName>
</protein>
<evidence type="ECO:0000256" key="2">
    <source>
        <dbReference type="SAM" id="Phobius"/>
    </source>
</evidence>
<dbReference type="Pfam" id="PF11755">
    <property type="entry name" value="DUF3311"/>
    <property type="match status" value="1"/>
</dbReference>
<dbReference type="InterPro" id="IPR021741">
    <property type="entry name" value="DUF3311"/>
</dbReference>
<keyword evidence="2" id="KW-0812">Transmembrane</keyword>
<dbReference type="RefSeq" id="WP_141305537.1">
    <property type="nucleotide sequence ID" value="NZ_BJMO01000023.1"/>
</dbReference>
<feature type="compositionally biased region" description="Low complexity" evidence="1">
    <location>
        <begin position="88"/>
        <end position="112"/>
    </location>
</feature>
<organism evidence="3 4">
    <name type="scientific">Sinomonas atrocyanea</name>
    <dbReference type="NCBI Taxonomy" id="37927"/>
    <lineage>
        <taxon>Bacteria</taxon>
        <taxon>Bacillati</taxon>
        <taxon>Actinomycetota</taxon>
        <taxon>Actinomycetes</taxon>
        <taxon>Micrococcales</taxon>
        <taxon>Micrococcaceae</taxon>
        <taxon>Sinomonas</taxon>
    </lineage>
</organism>
<dbReference type="PATRIC" id="fig|37927.3.peg.583"/>
<dbReference type="OrthoDB" id="123261at2"/>
<sequence>MSESNAPTRDTPTRAPARPVPYAVAGVLLAVAIVLPLIPQMYSFDRPRLGGMPFFYWYQLLWVPISAALSGIAYWLVTTEDRRRRTAARAGTSPAAAGPGSTAAGPGSTAAGPGPGGGLGSPGSGGRHAASSDEAGHEGDEPR</sequence>
<keyword evidence="4" id="KW-1185">Reference proteome</keyword>
<feature type="compositionally biased region" description="Gly residues" evidence="1">
    <location>
        <begin position="113"/>
        <end position="126"/>
    </location>
</feature>
<proteinExistence type="predicted"/>
<feature type="transmembrane region" description="Helical" evidence="2">
    <location>
        <begin position="20"/>
        <end position="42"/>
    </location>
</feature>
<feature type="region of interest" description="Disordered" evidence="1">
    <location>
        <begin position="83"/>
        <end position="143"/>
    </location>
</feature>
<feature type="transmembrane region" description="Helical" evidence="2">
    <location>
        <begin position="54"/>
        <end position="77"/>
    </location>
</feature>
<feature type="compositionally biased region" description="Basic and acidic residues" evidence="1">
    <location>
        <begin position="130"/>
        <end position="143"/>
    </location>
</feature>
<dbReference type="STRING" id="37927.SA2016_0565"/>
<evidence type="ECO:0008006" key="5">
    <source>
        <dbReference type="Google" id="ProtNLM"/>
    </source>
</evidence>
<accession>A0A126ZVQ7</accession>
<keyword evidence="2" id="KW-0472">Membrane</keyword>
<dbReference type="KEGG" id="satk:SA2016_0565"/>
<name>A0A126ZVQ7_9MICC</name>
<gene>
    <name evidence="3" type="ORF">SA2016_0565</name>
</gene>